<sequence>MVNIAADSTIAPLYRSAIARLPLLLAPSPDSNFLDWELVVKAYFDSAGVDYVIEHPLPERPPPTWMADNKTVCAVITQTIDPANLLAIRSYHRNAYGMWKALIRNHQDLSTGGKFFWLRKLLLARMEGSNVLSHINNVAKSYDCLSSLITPENPLTPGDAHSATLLSSIPDDWMSCVSHLLNQKNVKTEEITLALKNECTRRLGQSNITASASSTKASTPCHCNFCNTDGHNLNNCNNTRKILAKYKEGQKSHSQAKDRKKASRGPSRPAAQAGHTSVATLGKLSHSYKEDVESDFSESDLEVAAGNAVSSLSAATGHLPAGDANINSGCSMSMTPNLAAVENPKCDQTPVCLADHLLSRHLTKVLQSSLCRATSWSRPLWYLPSTSLSCPSPPCAMKT</sequence>
<gene>
    <name evidence="2" type="ORF">PTTG_29202</name>
</gene>
<evidence type="ECO:0008006" key="5">
    <source>
        <dbReference type="Google" id="ProtNLM"/>
    </source>
</evidence>
<reference evidence="2" key="1">
    <citation type="submission" date="2009-11" db="EMBL/GenBank/DDBJ databases">
        <authorList>
            <consortium name="The Broad Institute Genome Sequencing Platform"/>
            <person name="Ward D."/>
            <person name="Feldgarden M."/>
            <person name="Earl A."/>
            <person name="Young S.K."/>
            <person name="Zeng Q."/>
            <person name="Koehrsen M."/>
            <person name="Alvarado L."/>
            <person name="Berlin A."/>
            <person name="Bochicchio J."/>
            <person name="Borenstein D."/>
            <person name="Chapman S.B."/>
            <person name="Chen Z."/>
            <person name="Engels R."/>
            <person name="Freedman E."/>
            <person name="Gellesch M."/>
            <person name="Goldberg J."/>
            <person name="Griggs A."/>
            <person name="Gujja S."/>
            <person name="Heilman E."/>
            <person name="Heiman D."/>
            <person name="Hepburn T."/>
            <person name="Howarth C."/>
            <person name="Jen D."/>
            <person name="Larson L."/>
            <person name="Lewis B."/>
            <person name="Mehta T."/>
            <person name="Park D."/>
            <person name="Pearson M."/>
            <person name="Roberts A."/>
            <person name="Saif S."/>
            <person name="Shea T."/>
            <person name="Shenoy N."/>
            <person name="Sisk P."/>
            <person name="Stolte C."/>
            <person name="Sykes S."/>
            <person name="Thomson T."/>
            <person name="Walk T."/>
            <person name="White J."/>
            <person name="Yandava C."/>
            <person name="Izard J."/>
            <person name="Baranova O.V."/>
            <person name="Blanton J.M."/>
            <person name="Tanner A.C."/>
            <person name="Dewhirst F.E."/>
            <person name="Haas B."/>
            <person name="Nusbaum C."/>
            <person name="Birren B."/>
        </authorList>
    </citation>
    <scope>NUCLEOTIDE SEQUENCE [LARGE SCALE GENOMIC DNA]</scope>
    <source>
        <strain evidence="2">1-1 BBBD Race 1</strain>
    </source>
</reference>
<feature type="compositionally biased region" description="Basic and acidic residues" evidence="1">
    <location>
        <begin position="247"/>
        <end position="257"/>
    </location>
</feature>
<dbReference type="Pfam" id="PF14223">
    <property type="entry name" value="Retrotran_gag_2"/>
    <property type="match status" value="1"/>
</dbReference>
<dbReference type="Proteomes" id="UP000005240">
    <property type="component" value="Unassembled WGS sequence"/>
</dbReference>
<evidence type="ECO:0000313" key="3">
    <source>
        <dbReference type="EnsemblFungi" id="PTTG_29202-t43_1-p1"/>
    </source>
</evidence>
<dbReference type="PANTHER" id="PTHR33246:SF51">
    <property type="entry name" value="MYB_SANT-LIKE DOMAIN-CONTAINING PROTEIN"/>
    <property type="match status" value="1"/>
</dbReference>
<protein>
    <recommendedName>
        <fullName evidence="5">CCHC-type domain-containing protein</fullName>
    </recommendedName>
</protein>
<dbReference type="EnsemblFungi" id="PTTG_29202-t43_1">
    <property type="protein sequence ID" value="PTTG_29202-t43_1-p1"/>
    <property type="gene ID" value="PTTG_29202"/>
</dbReference>
<feature type="region of interest" description="Disordered" evidence="1">
    <location>
        <begin position="247"/>
        <end position="279"/>
    </location>
</feature>
<evidence type="ECO:0000313" key="4">
    <source>
        <dbReference type="Proteomes" id="UP000005240"/>
    </source>
</evidence>
<proteinExistence type="predicted"/>
<name>A0A180G5X3_PUCT1</name>
<reference evidence="2" key="2">
    <citation type="submission" date="2016-05" db="EMBL/GenBank/DDBJ databases">
        <title>Comparative analysis highlights variable genome content of wheat rusts and divergence of the mating loci.</title>
        <authorList>
            <person name="Cuomo C.A."/>
            <person name="Bakkeren G."/>
            <person name="Szabo L."/>
            <person name="Khalil H."/>
            <person name="Joly D."/>
            <person name="Goldberg J."/>
            <person name="Young S."/>
            <person name="Zeng Q."/>
            <person name="Fellers J."/>
        </authorList>
    </citation>
    <scope>NUCLEOTIDE SEQUENCE [LARGE SCALE GENOMIC DNA]</scope>
    <source>
        <strain evidence="2">1-1 BBBD Race 1</strain>
    </source>
</reference>
<evidence type="ECO:0000313" key="2">
    <source>
        <dbReference type="EMBL" id="OAV87994.1"/>
    </source>
</evidence>
<dbReference type="VEuPathDB" id="FungiDB:PTTG_29202"/>
<accession>A0A180G5X3</accession>
<dbReference type="OrthoDB" id="2507040at2759"/>
<dbReference type="STRING" id="630390.A0A180G5X3"/>
<keyword evidence="4" id="KW-1185">Reference proteome</keyword>
<dbReference type="PANTHER" id="PTHR33246">
    <property type="entry name" value="CCHC-TYPE DOMAIN-CONTAINING PROTEIN"/>
    <property type="match status" value="1"/>
</dbReference>
<dbReference type="EMBL" id="ADAS02000232">
    <property type="protein sequence ID" value="OAV87994.1"/>
    <property type="molecule type" value="Genomic_DNA"/>
</dbReference>
<dbReference type="AlphaFoldDB" id="A0A180G5X3"/>
<reference evidence="3 4" key="3">
    <citation type="journal article" date="2017" name="G3 (Bethesda)">
        <title>Comparative analysis highlights variable genome content of wheat rusts and divergence of the mating loci.</title>
        <authorList>
            <person name="Cuomo C.A."/>
            <person name="Bakkeren G."/>
            <person name="Khalil H.B."/>
            <person name="Panwar V."/>
            <person name="Joly D."/>
            <person name="Linning R."/>
            <person name="Sakthikumar S."/>
            <person name="Song X."/>
            <person name="Adiconis X."/>
            <person name="Fan L."/>
            <person name="Goldberg J.M."/>
            <person name="Levin J.Z."/>
            <person name="Young S."/>
            <person name="Zeng Q."/>
            <person name="Anikster Y."/>
            <person name="Bruce M."/>
            <person name="Wang M."/>
            <person name="Yin C."/>
            <person name="McCallum B."/>
            <person name="Szabo L.J."/>
            <person name="Hulbert S."/>
            <person name="Chen X."/>
            <person name="Fellers J.P."/>
        </authorList>
    </citation>
    <scope>NUCLEOTIDE SEQUENCE</scope>
    <source>
        <strain evidence="4">Isolate 1-1 / race 1 (BBBD)</strain>
        <strain evidence="3">isolate 1-1 / race 1 (BBBD)</strain>
    </source>
</reference>
<organism evidence="2">
    <name type="scientific">Puccinia triticina (isolate 1-1 / race 1 (BBBD))</name>
    <name type="common">Brown leaf rust fungus</name>
    <dbReference type="NCBI Taxonomy" id="630390"/>
    <lineage>
        <taxon>Eukaryota</taxon>
        <taxon>Fungi</taxon>
        <taxon>Dikarya</taxon>
        <taxon>Basidiomycota</taxon>
        <taxon>Pucciniomycotina</taxon>
        <taxon>Pucciniomycetes</taxon>
        <taxon>Pucciniales</taxon>
        <taxon>Pucciniaceae</taxon>
        <taxon>Puccinia</taxon>
    </lineage>
</organism>
<evidence type="ECO:0000256" key="1">
    <source>
        <dbReference type="SAM" id="MobiDB-lite"/>
    </source>
</evidence>
<reference evidence="3" key="4">
    <citation type="submission" date="2025-05" db="UniProtKB">
        <authorList>
            <consortium name="EnsemblFungi"/>
        </authorList>
    </citation>
    <scope>IDENTIFICATION</scope>
    <source>
        <strain evidence="3">isolate 1-1 / race 1 (BBBD)</strain>
    </source>
</reference>